<protein>
    <submittedName>
        <fullName evidence="2">Clathrin light chain</fullName>
    </submittedName>
</protein>
<organism evidence="1 2">
    <name type="scientific">Globodera pallida</name>
    <name type="common">Potato cyst nematode worm</name>
    <name type="synonym">Heterodera pallida</name>
    <dbReference type="NCBI Taxonomy" id="36090"/>
    <lineage>
        <taxon>Eukaryota</taxon>
        <taxon>Metazoa</taxon>
        <taxon>Ecdysozoa</taxon>
        <taxon>Nematoda</taxon>
        <taxon>Chromadorea</taxon>
        <taxon>Rhabditida</taxon>
        <taxon>Tylenchina</taxon>
        <taxon>Tylenchomorpha</taxon>
        <taxon>Tylenchoidea</taxon>
        <taxon>Heteroderidae</taxon>
        <taxon>Heteroderinae</taxon>
        <taxon>Globodera</taxon>
    </lineage>
</organism>
<dbReference type="AlphaFoldDB" id="A0A183BX14"/>
<dbReference type="Proteomes" id="UP000050741">
    <property type="component" value="Unassembled WGS sequence"/>
</dbReference>
<evidence type="ECO:0000313" key="2">
    <source>
        <dbReference type="WBParaSite" id="GPLIN_000515300"/>
    </source>
</evidence>
<dbReference type="WBParaSite" id="GPLIN_000515300">
    <property type="protein sequence ID" value="GPLIN_000515300"/>
    <property type="gene ID" value="GPLIN_000515300"/>
</dbReference>
<reference evidence="2" key="2">
    <citation type="submission" date="2016-06" db="UniProtKB">
        <authorList>
            <consortium name="WormBaseParasite"/>
        </authorList>
    </citation>
    <scope>IDENTIFICATION</scope>
</reference>
<accession>A0A183BX14</accession>
<proteinExistence type="predicted"/>
<keyword evidence="1" id="KW-1185">Reference proteome</keyword>
<sequence>MGENLAGPAAFLTEFEAEQFKCLALCGDWDSAKACAKEPGQFNQPPNCQPVPDLCLQNFRQEFFSLQFSQDVFQTATNKATATSSMTTVSTATEMPTQIGGTSTMAFPRFHGMQHSNELQLVDSDLMVVDGEAGGDASSLAGTATPFPVPASLLPVPDFPTPSPLLLCPAADVDVVSCAWWKRVGECARNSRFMQRVCRRAKLETRLRGAFE</sequence>
<name>A0A183BX14_GLOPA</name>
<evidence type="ECO:0000313" key="1">
    <source>
        <dbReference type="Proteomes" id="UP000050741"/>
    </source>
</evidence>
<reference evidence="1" key="1">
    <citation type="submission" date="2014-05" db="EMBL/GenBank/DDBJ databases">
        <title>The genome and life-stage specific transcriptomes of Globodera pallida elucidate key aspects of plant parasitism by a cyst nematode.</title>
        <authorList>
            <person name="Cotton J.A."/>
            <person name="Lilley C.J."/>
            <person name="Jones L.M."/>
            <person name="Kikuchi T."/>
            <person name="Reid A.J."/>
            <person name="Thorpe P."/>
            <person name="Tsai I.J."/>
            <person name="Beasley H."/>
            <person name="Blok V."/>
            <person name="Cock P.J.A."/>
            <person name="Van den Akker S.E."/>
            <person name="Holroyd N."/>
            <person name="Hunt M."/>
            <person name="Mantelin S."/>
            <person name="Naghra H."/>
            <person name="Pain A."/>
            <person name="Palomares-Rius J.E."/>
            <person name="Zarowiecki M."/>
            <person name="Berriman M."/>
            <person name="Jones J.T."/>
            <person name="Urwin P.E."/>
        </authorList>
    </citation>
    <scope>NUCLEOTIDE SEQUENCE [LARGE SCALE GENOMIC DNA]</scope>
    <source>
        <strain evidence="1">Lindley</strain>
    </source>
</reference>